<accession>A0ABY4FPS0</accession>
<dbReference type="EMBL" id="CP095045">
    <property type="protein sequence ID" value="UOQ58277.1"/>
    <property type="molecule type" value="Genomic_DNA"/>
</dbReference>
<gene>
    <name evidence="4" type="ORF">MUN78_05380</name>
</gene>
<dbReference type="GO" id="GO:0004190">
    <property type="term" value="F:aspartic-type endopeptidase activity"/>
    <property type="evidence" value="ECO:0007669"/>
    <property type="project" value="UniProtKB-EC"/>
</dbReference>
<dbReference type="Gene3D" id="1.20.120.1220">
    <property type="match status" value="1"/>
</dbReference>
<dbReference type="EC" id="3.4.23.43" evidence="4"/>
<reference evidence="4 5" key="1">
    <citation type="submission" date="2022-04" db="EMBL/GenBank/DDBJ databases">
        <title>Leucobacter sp. isolated from rhizosphere of garlic.</title>
        <authorList>
            <person name="Won M."/>
            <person name="Lee C.-M."/>
            <person name="Woen H.-Y."/>
            <person name="Kwon S.-W."/>
        </authorList>
    </citation>
    <scope>NUCLEOTIDE SEQUENCE [LARGE SCALE GENOMIC DNA]</scope>
    <source>
        <strain evidence="4 5">H21R-40</strain>
    </source>
</reference>
<evidence type="ECO:0000256" key="2">
    <source>
        <dbReference type="SAM" id="Phobius"/>
    </source>
</evidence>
<proteinExistence type="inferred from homology"/>
<feature type="transmembrane region" description="Helical" evidence="2">
    <location>
        <begin position="36"/>
        <end position="57"/>
    </location>
</feature>
<keyword evidence="2" id="KW-1133">Transmembrane helix</keyword>
<dbReference type="Proteomes" id="UP000831786">
    <property type="component" value="Chromosome"/>
</dbReference>
<dbReference type="RefSeq" id="WP_244729317.1">
    <property type="nucleotide sequence ID" value="NZ_CP095045.1"/>
</dbReference>
<dbReference type="PANTHER" id="PTHR30487:SF0">
    <property type="entry name" value="PREPILIN LEADER PEPTIDASE_N-METHYLTRANSFERASE-RELATED"/>
    <property type="match status" value="1"/>
</dbReference>
<dbReference type="PANTHER" id="PTHR30487">
    <property type="entry name" value="TYPE 4 PREPILIN-LIKE PROTEINS LEADER PEPTIDE-PROCESSING ENZYME"/>
    <property type="match status" value="1"/>
</dbReference>
<keyword evidence="4" id="KW-0378">Hydrolase</keyword>
<evidence type="ECO:0000313" key="4">
    <source>
        <dbReference type="EMBL" id="UOQ58277.1"/>
    </source>
</evidence>
<protein>
    <submittedName>
        <fullName evidence="4">Prepilin peptidase</fullName>
        <ecNumber evidence="4">3.4.23.43</ecNumber>
    </submittedName>
</protein>
<evidence type="ECO:0000256" key="1">
    <source>
        <dbReference type="ARBA" id="ARBA00005801"/>
    </source>
</evidence>
<keyword evidence="5" id="KW-1185">Reference proteome</keyword>
<name>A0ABY4FPS0_9MICO</name>
<comment type="similarity">
    <text evidence="1">Belongs to the peptidase A24 family.</text>
</comment>
<dbReference type="Pfam" id="PF01478">
    <property type="entry name" value="Peptidase_A24"/>
    <property type="match status" value="1"/>
</dbReference>
<evidence type="ECO:0000313" key="5">
    <source>
        <dbReference type="Proteomes" id="UP000831786"/>
    </source>
</evidence>
<feature type="transmembrane region" description="Helical" evidence="2">
    <location>
        <begin position="158"/>
        <end position="177"/>
    </location>
</feature>
<feature type="domain" description="Prepilin type IV endopeptidase peptidase" evidence="3">
    <location>
        <begin position="16"/>
        <end position="145"/>
    </location>
</feature>
<feature type="transmembrane region" description="Helical" evidence="2">
    <location>
        <begin position="6"/>
        <end position="24"/>
    </location>
</feature>
<dbReference type="InterPro" id="IPR050882">
    <property type="entry name" value="Prepilin_peptidase/N-MTase"/>
</dbReference>
<dbReference type="InterPro" id="IPR000045">
    <property type="entry name" value="Prepilin_IV_endopep_pep"/>
</dbReference>
<sequence>MTGVGILQGAALGLYAAAGAALAVADVRARRIPDRILLPALAAVLLLLAAAVAAGAWSGEPERSFAAWGAAVLGRTLGGAAAGFAALLAAALLGGGSGTIGGSGPIGGGDVKLAALVGAVLGHFGGWPALGAGFALGCGIAAVWALPGILRGRRSATIPFAPCLLLGSWIALAFALLGGRG</sequence>
<keyword evidence="2" id="KW-0812">Transmembrane</keyword>
<feature type="transmembrane region" description="Helical" evidence="2">
    <location>
        <begin position="113"/>
        <end position="146"/>
    </location>
</feature>
<keyword evidence="2" id="KW-0472">Membrane</keyword>
<evidence type="ECO:0000259" key="3">
    <source>
        <dbReference type="Pfam" id="PF01478"/>
    </source>
</evidence>
<feature type="transmembrane region" description="Helical" evidence="2">
    <location>
        <begin position="77"/>
        <end position="101"/>
    </location>
</feature>
<organism evidence="4 5">
    <name type="scientific">Leucobacter allii</name>
    <dbReference type="NCBI Taxonomy" id="2932247"/>
    <lineage>
        <taxon>Bacteria</taxon>
        <taxon>Bacillati</taxon>
        <taxon>Actinomycetota</taxon>
        <taxon>Actinomycetes</taxon>
        <taxon>Micrococcales</taxon>
        <taxon>Microbacteriaceae</taxon>
        <taxon>Leucobacter</taxon>
    </lineage>
</organism>